<keyword evidence="3" id="KW-0963">Cytoplasm</keyword>
<dbReference type="EMBL" id="VXBX01000547">
    <property type="protein sequence ID" value="NXP16929.1"/>
    <property type="molecule type" value="Genomic_DNA"/>
</dbReference>
<accession>A0A7L1Y792</accession>
<feature type="compositionally biased region" description="Basic residues" evidence="8">
    <location>
        <begin position="347"/>
        <end position="357"/>
    </location>
</feature>
<organism evidence="10 11">
    <name type="scientific">Scytalopus superciliaris</name>
    <dbReference type="NCBI Taxonomy" id="312124"/>
    <lineage>
        <taxon>Eukaryota</taxon>
        <taxon>Metazoa</taxon>
        <taxon>Chordata</taxon>
        <taxon>Craniata</taxon>
        <taxon>Vertebrata</taxon>
        <taxon>Euteleostomi</taxon>
        <taxon>Archelosauria</taxon>
        <taxon>Archosauria</taxon>
        <taxon>Dinosauria</taxon>
        <taxon>Saurischia</taxon>
        <taxon>Theropoda</taxon>
        <taxon>Coelurosauria</taxon>
        <taxon>Aves</taxon>
        <taxon>Neognathae</taxon>
        <taxon>Neoaves</taxon>
        <taxon>Telluraves</taxon>
        <taxon>Australaves</taxon>
        <taxon>Passeriformes</taxon>
        <taxon>Rhinocryptidae</taxon>
        <taxon>Scytalopus</taxon>
    </lineage>
</organism>
<gene>
    <name evidence="10" type="primary">Tacc3</name>
    <name evidence="10" type="ORF">SCYSUP_R01702</name>
</gene>
<feature type="region of interest" description="Disordered" evidence="8">
    <location>
        <begin position="32"/>
        <end position="52"/>
    </location>
</feature>
<comment type="caution">
    <text evidence="10">The sequence shown here is derived from an EMBL/GenBank/DDBJ whole genome shotgun (WGS) entry which is preliminary data.</text>
</comment>
<dbReference type="FunFam" id="1.20.5.1700:FF:000001">
    <property type="entry name" value="Transforming acidic coiled-coil-containing protein 1 isoform 2"/>
    <property type="match status" value="1"/>
</dbReference>
<reference evidence="10 11" key="1">
    <citation type="submission" date="2019-09" db="EMBL/GenBank/DDBJ databases">
        <title>Bird 10,000 Genomes (B10K) Project - Family phase.</title>
        <authorList>
            <person name="Zhang G."/>
        </authorList>
    </citation>
    <scope>NUCLEOTIDE SEQUENCE [LARGE SCALE GENOMIC DNA]</scope>
    <source>
        <strain evidence="10">B10K-DU-002-46</strain>
        <tissue evidence="10">Muscle</tissue>
    </source>
</reference>
<dbReference type="GO" id="GO:0007052">
    <property type="term" value="P:mitotic spindle organization"/>
    <property type="evidence" value="ECO:0007669"/>
    <property type="project" value="InterPro"/>
</dbReference>
<evidence type="ECO:0000256" key="3">
    <source>
        <dbReference type="ARBA" id="ARBA00022490"/>
    </source>
</evidence>
<dbReference type="Proteomes" id="UP000580825">
    <property type="component" value="Unassembled WGS sequence"/>
</dbReference>
<evidence type="ECO:0000256" key="6">
    <source>
        <dbReference type="ARBA" id="ARBA00023212"/>
    </source>
</evidence>
<evidence type="ECO:0000313" key="10">
    <source>
        <dbReference type="EMBL" id="NXP16929.1"/>
    </source>
</evidence>
<dbReference type="GO" id="GO:0005737">
    <property type="term" value="C:cytoplasm"/>
    <property type="evidence" value="ECO:0007669"/>
    <property type="project" value="TreeGrafter"/>
</dbReference>
<dbReference type="Pfam" id="PF05010">
    <property type="entry name" value="TACC_C"/>
    <property type="match status" value="1"/>
</dbReference>
<feature type="compositionally biased region" description="Polar residues" evidence="8">
    <location>
        <begin position="414"/>
        <end position="426"/>
    </location>
</feature>
<dbReference type="AlphaFoldDB" id="A0A7L1Y792"/>
<dbReference type="GO" id="GO:0007097">
    <property type="term" value="P:nuclear migration"/>
    <property type="evidence" value="ECO:0007669"/>
    <property type="project" value="TreeGrafter"/>
</dbReference>
<evidence type="ECO:0000313" key="11">
    <source>
        <dbReference type="Proteomes" id="UP000580825"/>
    </source>
</evidence>
<feature type="coiled-coil region" evidence="7">
    <location>
        <begin position="731"/>
        <end position="917"/>
    </location>
</feature>
<feature type="domain" description="Transforming acidic coiled-coil-containing protein C-terminal" evidence="9">
    <location>
        <begin position="713"/>
        <end position="915"/>
    </location>
</feature>
<evidence type="ECO:0000256" key="2">
    <source>
        <dbReference type="ARBA" id="ARBA00009423"/>
    </source>
</evidence>
<dbReference type="InterPro" id="IPR057663">
    <property type="entry name" value="TACC3_Aurora-A_bind"/>
</dbReference>
<keyword evidence="5 7" id="KW-0175">Coiled coil</keyword>
<dbReference type="PANTHER" id="PTHR13924">
    <property type="entry name" value="TRANSFORMING ACIDIC COILED-COIL CONTAINING PROTEIN 1/2"/>
    <property type="match status" value="1"/>
</dbReference>
<feature type="region of interest" description="Disordered" evidence="8">
    <location>
        <begin position="225"/>
        <end position="580"/>
    </location>
</feature>
<protein>
    <submittedName>
        <fullName evidence="10">TACC3 protein</fullName>
    </submittedName>
</protein>
<proteinExistence type="inferred from homology"/>
<feature type="compositionally biased region" description="Acidic residues" evidence="8">
    <location>
        <begin position="560"/>
        <end position="571"/>
    </location>
</feature>
<feature type="compositionally biased region" description="Polar residues" evidence="8">
    <location>
        <begin position="277"/>
        <end position="289"/>
    </location>
</feature>
<feature type="non-terminal residue" evidence="10">
    <location>
        <position position="1"/>
    </location>
</feature>
<dbReference type="InterPro" id="IPR039915">
    <property type="entry name" value="TACC"/>
</dbReference>
<feature type="compositionally biased region" description="Basic and acidic residues" evidence="8">
    <location>
        <begin position="394"/>
        <end position="403"/>
    </location>
</feature>
<sequence>MSLQILSAENGENGGNIKDDLTADDCGFFLAPPEPTGRPSILRPSQKENLPPRSVAKAMKVTFQTPQRDPQTRKILSPTMTDKLETAFTLDDCHEDLLDDLLPSDADTCQQKTEAEADNTQMPEKVNVAPYPDDEMPVKSRGSYNLDFDNLDDINPFQSSAQLPYSPGNLQKPPVKVSSSPEKTSEKSNDSLLTEDTASFASTTASTECLSDKKTVLSPKKSALSELASDKSTLSPKQALSNSEKGVKSGSPDVSQTDNSVGLAEAPTPVQLPGNLGPSNSDVTGSSKTGESKLQDVSVAEKGSAEETKPDEDLAISTEKPAEKPDAPKAGPVKLEFDFDNATAKKPPPKRLGKRTGIKPPSKKIPITKTKPENTEVQNKSNVEDEIPLPKASYKFDWDKLDDPNFNPFGGGSKISTSPKRSTPSPQKVHLQEEQDSTTSRRGPLPVEQDSSTSKRDPLPVEQENGPSTCETPEKSEPKNLEVVNQSVVEDMPRAQEEKPGVQAEAEIPEERDMEKQMSPSKMSSANVAPSQDNLVSTDGGQKSVSAGEVKPSSHRTEITADEETANAEPEEVFRPSSEGMGIEIDYLEQFGTSSFKESALRKQSLYLKFDPLLRDSPRKQYQKLVETNESIIPAPPQHGPVADLSKLIEEPEKPLVSLQTEEKPKGLDLLGTFTTPDTGPLIPDSLSGDVPPVPFAASTDTAVDAIIDVLKYSQKDMDAVVWFTFLPSKVQEKELEIQKWKTKYNKLYMEYQEMGKIVAEFEQTITQVMDDAQKQKEISKKEMQKMMEEKQQALSDLNSMEKSFSELFKRLEKQKEALEGYHRNEEVLKKCAEDYLARIKKEEQRYQALKAHAEEKLQKANEEIAHVRNKADSEAAALQATLRKEQMRNQSLERSLEQKTKENDELTKICDDLISKIEKN</sequence>
<dbReference type="GO" id="GO:0021987">
    <property type="term" value="P:cerebral cortex development"/>
    <property type="evidence" value="ECO:0007669"/>
    <property type="project" value="TreeGrafter"/>
</dbReference>
<evidence type="ECO:0000256" key="7">
    <source>
        <dbReference type="SAM" id="Coils"/>
    </source>
</evidence>
<feature type="compositionally biased region" description="Polar residues" evidence="8">
    <location>
        <begin position="518"/>
        <end position="545"/>
    </location>
</feature>
<keyword evidence="11" id="KW-1185">Reference proteome</keyword>
<feature type="region of interest" description="Disordered" evidence="8">
    <location>
        <begin position="112"/>
        <end position="195"/>
    </location>
</feature>
<feature type="compositionally biased region" description="Polar residues" evidence="8">
    <location>
        <begin position="230"/>
        <end position="244"/>
    </location>
</feature>
<feature type="compositionally biased region" description="Low complexity" evidence="8">
    <location>
        <begin position="358"/>
        <end position="369"/>
    </location>
</feature>
<name>A0A7L1Y792_9PASS</name>
<evidence type="ECO:0000256" key="8">
    <source>
        <dbReference type="SAM" id="MobiDB-lite"/>
    </source>
</evidence>
<evidence type="ECO:0000259" key="9">
    <source>
        <dbReference type="Pfam" id="PF05010"/>
    </source>
</evidence>
<dbReference type="PANTHER" id="PTHR13924:SF4">
    <property type="entry name" value="TRANSFORMING ACIDIC COILED-COIL-CONTAINING PROTEIN 3"/>
    <property type="match status" value="1"/>
</dbReference>
<dbReference type="GO" id="GO:0005856">
    <property type="term" value="C:cytoskeleton"/>
    <property type="evidence" value="ECO:0007669"/>
    <property type="project" value="UniProtKB-SubCell"/>
</dbReference>
<evidence type="ECO:0000256" key="5">
    <source>
        <dbReference type="ARBA" id="ARBA00023054"/>
    </source>
</evidence>
<evidence type="ECO:0000256" key="4">
    <source>
        <dbReference type="ARBA" id="ARBA00022553"/>
    </source>
</evidence>
<dbReference type="Pfam" id="PF25777">
    <property type="entry name" value="Aurora-A_bind_TACC3"/>
    <property type="match status" value="1"/>
</dbReference>
<feature type="non-terminal residue" evidence="10">
    <location>
        <position position="921"/>
    </location>
</feature>
<comment type="subcellular location">
    <subcellularLocation>
        <location evidence="1">Cytoplasm</location>
        <location evidence="1">Cytoskeleton</location>
    </subcellularLocation>
</comment>
<comment type="similarity">
    <text evidence="2">Belongs to the TACC family.</text>
</comment>
<keyword evidence="6" id="KW-0206">Cytoskeleton</keyword>
<feature type="compositionally biased region" description="Polar residues" evidence="8">
    <location>
        <begin position="112"/>
        <end position="122"/>
    </location>
</feature>
<evidence type="ECO:0000256" key="1">
    <source>
        <dbReference type="ARBA" id="ARBA00004245"/>
    </source>
</evidence>
<feature type="compositionally biased region" description="Basic and acidic residues" evidence="8">
    <location>
        <begin position="491"/>
        <end position="500"/>
    </location>
</feature>
<dbReference type="Gene3D" id="1.20.5.1700">
    <property type="match status" value="1"/>
</dbReference>
<keyword evidence="4" id="KW-0597">Phosphoprotein</keyword>
<feature type="compositionally biased region" description="Basic and acidic residues" evidence="8">
    <location>
        <begin position="303"/>
        <end position="312"/>
    </location>
</feature>
<dbReference type="InterPro" id="IPR007707">
    <property type="entry name" value="TACC_C"/>
</dbReference>